<sequence length="134" mass="15684">MEKWHEFKINYPNGFYLKNYKDYNYIVFQHPNSGSLCGFIQLKSIDEVTLESNPINKLDCHGGITYKGNLKLLFNNSKDNYIGFDCSHVGDKNPFIDAMLPDWVVNEDEVWRDEAYVEENCQHLIDQLIELKKG</sequence>
<dbReference type="EMBL" id="BK032497">
    <property type="protein sequence ID" value="DAF42795.1"/>
    <property type="molecule type" value="Genomic_DNA"/>
</dbReference>
<accession>A0A8S5RWA9</accession>
<reference evidence="1" key="1">
    <citation type="journal article" date="2021" name="Proc. Natl. Acad. Sci. U.S.A.">
        <title>A Catalog of Tens of Thousands of Viruses from Human Metagenomes Reveals Hidden Associations with Chronic Diseases.</title>
        <authorList>
            <person name="Tisza M.J."/>
            <person name="Buck C.B."/>
        </authorList>
    </citation>
    <scope>NUCLEOTIDE SEQUENCE</scope>
    <source>
        <strain evidence="1">CtHip2</strain>
    </source>
</reference>
<name>A0A8S5RWA9_9CAUD</name>
<protein>
    <submittedName>
        <fullName evidence="1">Uncharacterized protein</fullName>
    </submittedName>
</protein>
<proteinExistence type="predicted"/>
<evidence type="ECO:0000313" key="1">
    <source>
        <dbReference type="EMBL" id="DAF42795.1"/>
    </source>
</evidence>
<organism evidence="1">
    <name type="scientific">Siphoviridae sp. ctHip2</name>
    <dbReference type="NCBI Taxonomy" id="2827830"/>
    <lineage>
        <taxon>Viruses</taxon>
        <taxon>Duplodnaviria</taxon>
        <taxon>Heunggongvirae</taxon>
        <taxon>Uroviricota</taxon>
        <taxon>Caudoviricetes</taxon>
    </lineage>
</organism>